<evidence type="ECO:0000256" key="7">
    <source>
        <dbReference type="RuleBase" id="RU000682"/>
    </source>
</evidence>
<evidence type="ECO:0000256" key="3">
    <source>
        <dbReference type="ARBA" id="ARBA00023155"/>
    </source>
</evidence>
<feature type="DNA-binding region" description="Homeobox" evidence="6">
    <location>
        <begin position="151"/>
        <end position="210"/>
    </location>
</feature>
<dbReference type="AlphaFoldDB" id="A0A8B9TTA7"/>
<evidence type="ECO:0000256" key="6">
    <source>
        <dbReference type="PROSITE-ProRule" id="PRU00108"/>
    </source>
</evidence>
<evidence type="ECO:0000313" key="10">
    <source>
        <dbReference type="Ensembl" id="ENSAPLP00020025166.1"/>
    </source>
</evidence>
<feature type="region of interest" description="Disordered" evidence="8">
    <location>
        <begin position="1"/>
        <end position="152"/>
    </location>
</feature>
<dbReference type="Proteomes" id="UP000694400">
    <property type="component" value="Chromosome 7"/>
</dbReference>
<feature type="compositionally biased region" description="Low complexity" evidence="8">
    <location>
        <begin position="14"/>
        <end position="36"/>
    </location>
</feature>
<comment type="subcellular location">
    <subcellularLocation>
        <location evidence="1 6 7">Nucleus</location>
    </subcellularLocation>
</comment>
<dbReference type="SUPFAM" id="SSF46689">
    <property type="entry name" value="Homeodomain-like"/>
    <property type="match status" value="1"/>
</dbReference>
<evidence type="ECO:0000259" key="9">
    <source>
        <dbReference type="PROSITE" id="PS50071"/>
    </source>
</evidence>
<organism evidence="10 11">
    <name type="scientific">Anas platyrhynchos</name>
    <name type="common">Mallard</name>
    <name type="synonym">Anas boschas</name>
    <dbReference type="NCBI Taxonomy" id="8839"/>
    <lineage>
        <taxon>Eukaryota</taxon>
        <taxon>Metazoa</taxon>
        <taxon>Chordata</taxon>
        <taxon>Craniata</taxon>
        <taxon>Vertebrata</taxon>
        <taxon>Euteleostomi</taxon>
        <taxon>Archelosauria</taxon>
        <taxon>Archosauria</taxon>
        <taxon>Dinosauria</taxon>
        <taxon>Saurischia</taxon>
        <taxon>Theropoda</taxon>
        <taxon>Coelurosauria</taxon>
        <taxon>Aves</taxon>
        <taxon>Neognathae</taxon>
        <taxon>Galloanserae</taxon>
        <taxon>Anseriformes</taxon>
        <taxon>Anatidae</taxon>
        <taxon>Anatinae</taxon>
        <taxon>Anas</taxon>
    </lineage>
</organism>
<sequence>KGIKRVSSRGRGSGEAAPSLPSAAGGAGPCALPRGCIPQRRLSLLPGSPETRQDDQGPVLRGVAVPEQPGPQEPHTGHPTPSTLLGRGPPVFLGLQPRPERGEQGEKLRERRQEQGALGSTPGSGERPRTAGRPQLEGGPESPEEAAGRGGRRLRTAFSAEQIGTLESSFQRHRYLGAAERRKLAGRMRLSEVQIKTWFQNRRMKLKRQLQELRPEAFCGAPLPYGPQSGVVSLPLTCTAPPPALPRQEAASGGFALAALPAPTLDLSSACRAQPVCFWAAPCFVGYRDPRAFLLGV</sequence>
<dbReference type="PRINTS" id="PR00024">
    <property type="entry name" value="HOMEOBOX"/>
</dbReference>
<dbReference type="CDD" id="cd00086">
    <property type="entry name" value="homeodomain"/>
    <property type="match status" value="1"/>
</dbReference>
<name>A0A8B9TTA7_ANAPL</name>
<dbReference type="GO" id="GO:0000981">
    <property type="term" value="F:DNA-binding transcription factor activity, RNA polymerase II-specific"/>
    <property type="evidence" value="ECO:0007669"/>
    <property type="project" value="InterPro"/>
</dbReference>
<protein>
    <recommendedName>
        <fullName evidence="9">Homeobox domain-containing protein</fullName>
    </recommendedName>
</protein>
<evidence type="ECO:0000313" key="11">
    <source>
        <dbReference type="Proteomes" id="UP000694400"/>
    </source>
</evidence>
<dbReference type="PANTHER" id="PTHR24333:SF5">
    <property type="entry name" value="VENT HOMEOBOX"/>
    <property type="match status" value="1"/>
</dbReference>
<evidence type="ECO:0000256" key="4">
    <source>
        <dbReference type="ARBA" id="ARBA00023242"/>
    </source>
</evidence>
<dbReference type="PROSITE" id="PS50071">
    <property type="entry name" value="HOMEOBOX_2"/>
    <property type="match status" value="1"/>
</dbReference>
<evidence type="ECO:0000256" key="1">
    <source>
        <dbReference type="ARBA" id="ARBA00004123"/>
    </source>
</evidence>
<dbReference type="InterPro" id="IPR009057">
    <property type="entry name" value="Homeodomain-like_sf"/>
</dbReference>
<dbReference type="InterPro" id="IPR001356">
    <property type="entry name" value="HD"/>
</dbReference>
<feature type="compositionally biased region" description="Basic and acidic residues" evidence="8">
    <location>
        <begin position="98"/>
        <end position="114"/>
    </location>
</feature>
<evidence type="ECO:0000256" key="2">
    <source>
        <dbReference type="ARBA" id="ARBA00023125"/>
    </source>
</evidence>
<keyword evidence="2 6" id="KW-0238">DNA-binding</keyword>
<dbReference type="Pfam" id="PF00046">
    <property type="entry name" value="Homeodomain"/>
    <property type="match status" value="1"/>
</dbReference>
<dbReference type="InterPro" id="IPR050848">
    <property type="entry name" value="Homeobox_TF"/>
</dbReference>
<keyword evidence="4 6" id="KW-0539">Nucleus</keyword>
<reference evidence="10" key="2">
    <citation type="submission" date="2025-08" db="UniProtKB">
        <authorList>
            <consortium name="Ensembl"/>
        </authorList>
    </citation>
    <scope>IDENTIFICATION</scope>
</reference>
<keyword evidence="3 6" id="KW-0371">Homeobox</keyword>
<dbReference type="Gene3D" id="1.10.10.60">
    <property type="entry name" value="Homeodomain-like"/>
    <property type="match status" value="1"/>
</dbReference>
<dbReference type="GO" id="GO:0003677">
    <property type="term" value="F:DNA binding"/>
    <property type="evidence" value="ECO:0007669"/>
    <property type="project" value="UniProtKB-UniRule"/>
</dbReference>
<reference evidence="10" key="3">
    <citation type="submission" date="2025-09" db="UniProtKB">
        <authorList>
            <consortium name="Ensembl"/>
        </authorList>
    </citation>
    <scope>IDENTIFICATION</scope>
</reference>
<dbReference type="PROSITE" id="PS00027">
    <property type="entry name" value="HOMEOBOX_1"/>
    <property type="match status" value="1"/>
</dbReference>
<reference evidence="10" key="1">
    <citation type="submission" date="2019-08" db="EMBL/GenBank/DDBJ databases">
        <title>Three high-quality genomes provides insights into domestication of ducks.</title>
        <authorList>
            <person name="Hou Z.C."/>
            <person name="Zhu F."/>
            <person name="Yin Z.T."/>
            <person name="Zhang F."/>
        </authorList>
    </citation>
    <scope>NUCLEOTIDE SEQUENCE [LARGE SCALE GENOMIC DNA]</scope>
</reference>
<dbReference type="InterPro" id="IPR017970">
    <property type="entry name" value="Homeobox_CS"/>
</dbReference>
<comment type="similarity">
    <text evidence="5">Belongs to the BAR homeobox family.</text>
</comment>
<feature type="domain" description="Homeobox" evidence="9">
    <location>
        <begin position="149"/>
        <end position="209"/>
    </location>
</feature>
<accession>A0A8B9TTA7</accession>
<proteinExistence type="inferred from homology"/>
<dbReference type="InterPro" id="IPR020479">
    <property type="entry name" value="HD_metazoa"/>
</dbReference>
<evidence type="ECO:0000256" key="5">
    <source>
        <dbReference type="ARBA" id="ARBA00038196"/>
    </source>
</evidence>
<dbReference type="SMART" id="SM00389">
    <property type="entry name" value="HOX"/>
    <property type="match status" value="1"/>
</dbReference>
<dbReference type="PANTHER" id="PTHR24333">
    <property type="entry name" value="HOMEO BOX HB9 LIKE A-RELATED"/>
    <property type="match status" value="1"/>
</dbReference>
<dbReference type="GO" id="GO:0005634">
    <property type="term" value="C:nucleus"/>
    <property type="evidence" value="ECO:0007669"/>
    <property type="project" value="UniProtKB-SubCell"/>
</dbReference>
<evidence type="ECO:0000256" key="8">
    <source>
        <dbReference type="SAM" id="MobiDB-lite"/>
    </source>
</evidence>
<dbReference type="Ensembl" id="ENSAPLT00020027133.1">
    <property type="protein sequence ID" value="ENSAPLP00020025166.1"/>
    <property type="gene ID" value="ENSAPLG00020017308.1"/>
</dbReference>